<dbReference type="PANTHER" id="PTHR33678:SF2">
    <property type="match status" value="1"/>
</dbReference>
<feature type="domain" description="Transposase IS66 central" evidence="2">
    <location>
        <begin position="197"/>
        <end position="485"/>
    </location>
</feature>
<dbReference type="InterPro" id="IPR052344">
    <property type="entry name" value="Transposase-related"/>
</dbReference>
<gene>
    <name evidence="3" type="ORF">NXY30_06880</name>
</gene>
<feature type="compositionally biased region" description="Polar residues" evidence="1">
    <location>
        <begin position="103"/>
        <end position="112"/>
    </location>
</feature>
<name>A0ABY5TE78_9BACE</name>
<sequence>MLPGSFFVSLRYEKDRVIELLEEQNRHFKEQIKAADKREQQSQRLICELTSQVKQLTDAVQSLEEALTLKNGKLKKQENISRSLSKLISNESEKQIPDKPQPASETAPSRPSASPKERGNNNSKRKEHFELEEKIIEVNPDHPLFSMSLAKFMGYRDSIRYVYIPPKFIKYIYRQNIYSFNETVFSGCAPAAPFLNSQYDGSFVAGLCQLRYIYSMSVERIVNFFRENGFELEKPTAHHLLGKTAVLFENLYEALREVVLEDPYLCCDETYHKVLVPEKNSKGKGVRKGYIWAAAAATLKLVFYFYEDGSRRQEVLFDFLKTYKGTVQSDAYAPYRKLETDQYHNITRIACLQHVKRKFLEQDKEPDARKIVEMINQLYQKEHEHRTGYQGWTIKDNLAHRKQYAPPILRKIKKKLLSLQAKPDLLPKSQMAEAINYTLSQWKAIEDIFTKGEYYLDNNLVERYNRYISLSRRNSLFFGSHKGAERGVILYSLACSCRMHGINTFEYIADVINKAAKLPPNTDRKIYRDLLPHKWKENRSRI</sequence>
<evidence type="ECO:0000256" key="1">
    <source>
        <dbReference type="SAM" id="MobiDB-lite"/>
    </source>
</evidence>
<dbReference type="NCBIfam" id="NF033517">
    <property type="entry name" value="transpos_IS66"/>
    <property type="match status" value="1"/>
</dbReference>
<keyword evidence="4" id="KW-1185">Reference proteome</keyword>
<organism evidence="3 4">
    <name type="scientific">Bacteroides faecis</name>
    <dbReference type="NCBI Taxonomy" id="674529"/>
    <lineage>
        <taxon>Bacteria</taxon>
        <taxon>Pseudomonadati</taxon>
        <taxon>Bacteroidota</taxon>
        <taxon>Bacteroidia</taxon>
        <taxon>Bacteroidales</taxon>
        <taxon>Bacteroidaceae</taxon>
        <taxon>Bacteroides</taxon>
    </lineage>
</organism>
<reference evidence="3" key="1">
    <citation type="submission" date="2022-08" db="EMBL/GenBank/DDBJ databases">
        <title>Genome Sequencing of Bacteroides fragilis Group Isolates with Nanopore Technology.</title>
        <authorList>
            <person name="Tisza M.J."/>
            <person name="Smith D."/>
            <person name="Dekker J.P."/>
        </authorList>
    </citation>
    <scope>NUCLEOTIDE SEQUENCE</scope>
    <source>
        <strain evidence="3">BFG-527</strain>
    </source>
</reference>
<evidence type="ECO:0000313" key="3">
    <source>
        <dbReference type="EMBL" id="UVQ76096.1"/>
    </source>
</evidence>
<feature type="region of interest" description="Disordered" evidence="1">
    <location>
        <begin position="87"/>
        <end position="126"/>
    </location>
</feature>
<evidence type="ECO:0000259" key="2">
    <source>
        <dbReference type="Pfam" id="PF03050"/>
    </source>
</evidence>
<dbReference type="RefSeq" id="WP_258903029.1">
    <property type="nucleotide sequence ID" value="NZ_CP103141.1"/>
</dbReference>
<dbReference type="Pfam" id="PF03050">
    <property type="entry name" value="DDE_Tnp_IS66"/>
    <property type="match status" value="1"/>
</dbReference>
<evidence type="ECO:0000313" key="4">
    <source>
        <dbReference type="Proteomes" id="UP001060104"/>
    </source>
</evidence>
<dbReference type="PANTHER" id="PTHR33678">
    <property type="entry name" value="BLL1576 PROTEIN"/>
    <property type="match status" value="1"/>
</dbReference>
<dbReference type="Proteomes" id="UP001060104">
    <property type="component" value="Chromosome"/>
</dbReference>
<protein>
    <submittedName>
        <fullName evidence="3">IS66 family transposase</fullName>
    </submittedName>
</protein>
<dbReference type="EMBL" id="CP103141">
    <property type="protein sequence ID" value="UVQ76096.1"/>
    <property type="molecule type" value="Genomic_DNA"/>
</dbReference>
<proteinExistence type="predicted"/>
<accession>A0ABY5TE78</accession>
<dbReference type="InterPro" id="IPR004291">
    <property type="entry name" value="Transposase_IS66_central"/>
</dbReference>